<comment type="caution">
    <text evidence="22">The sequence shown here is derived from an EMBL/GenBank/DDBJ whole genome shotgun (WGS) entry which is preliminary data.</text>
</comment>
<evidence type="ECO:0000256" key="12">
    <source>
        <dbReference type="ARBA" id="ARBA00022741"/>
    </source>
</evidence>
<evidence type="ECO:0000256" key="1">
    <source>
        <dbReference type="ARBA" id="ARBA00001946"/>
    </source>
</evidence>
<evidence type="ECO:0000313" key="22">
    <source>
        <dbReference type="EMBL" id="MDT0617677.1"/>
    </source>
</evidence>
<evidence type="ECO:0000256" key="9">
    <source>
        <dbReference type="ARBA" id="ARBA00022679"/>
    </source>
</evidence>
<dbReference type="Pfam" id="PF01219">
    <property type="entry name" value="DAGK_prokar"/>
    <property type="match status" value="1"/>
</dbReference>
<keyword evidence="13 21" id="KW-0418">Kinase</keyword>
<evidence type="ECO:0000256" key="11">
    <source>
        <dbReference type="ARBA" id="ARBA00022723"/>
    </source>
</evidence>
<sequence>MSRGLSGWPRLWRATRVSYRGLGWAWRNEEAFRIEAVLFVALLPAAYWWGDNGLEQAVCVMSLFLVMITELLNTGIEAAIDRIGTEHHQLSGAAKDVASAAVHLSLIQVPVVWGLIGLN</sequence>
<evidence type="ECO:0000256" key="6">
    <source>
        <dbReference type="ARBA" id="ARBA00022475"/>
    </source>
</evidence>
<dbReference type="CDD" id="cd14264">
    <property type="entry name" value="DAGK_IM"/>
    <property type="match status" value="1"/>
</dbReference>
<protein>
    <recommendedName>
        <fullName evidence="5 21">Diacylglycerol kinase</fullName>
        <ecNumber evidence="4 21">2.7.1.107</ecNumber>
    </recommendedName>
</protein>
<evidence type="ECO:0000256" key="17">
    <source>
        <dbReference type="ARBA" id="ARBA00023098"/>
    </source>
</evidence>
<dbReference type="GO" id="GO:0004143">
    <property type="term" value="F:ATP-dependent diacylglycerol kinase activity"/>
    <property type="evidence" value="ECO:0007669"/>
    <property type="project" value="UniProtKB-EC"/>
</dbReference>
<dbReference type="InterPro" id="IPR033718">
    <property type="entry name" value="DAGK_prok"/>
</dbReference>
<evidence type="ECO:0000256" key="18">
    <source>
        <dbReference type="ARBA" id="ARBA00023136"/>
    </source>
</evidence>
<evidence type="ECO:0000256" key="19">
    <source>
        <dbReference type="ARBA" id="ARBA00023209"/>
    </source>
</evidence>
<keyword evidence="20 21" id="KW-1208">Phospholipid metabolism</keyword>
<dbReference type="Gene3D" id="1.10.287.3610">
    <property type="match status" value="1"/>
</dbReference>
<dbReference type="InterPro" id="IPR036945">
    <property type="entry name" value="DAGK_sf"/>
</dbReference>
<evidence type="ECO:0000256" key="3">
    <source>
        <dbReference type="ARBA" id="ARBA00005967"/>
    </source>
</evidence>
<keyword evidence="14 21" id="KW-0067">ATP-binding</keyword>
<keyword evidence="12 21" id="KW-0547">Nucleotide-binding</keyword>
<keyword evidence="10" id="KW-0812">Transmembrane</keyword>
<evidence type="ECO:0000256" key="21">
    <source>
        <dbReference type="RuleBase" id="RU363065"/>
    </source>
</evidence>
<evidence type="ECO:0000256" key="13">
    <source>
        <dbReference type="ARBA" id="ARBA00022777"/>
    </source>
</evidence>
<dbReference type="EMBL" id="JAVRHY010000003">
    <property type="protein sequence ID" value="MDT0617677.1"/>
    <property type="molecule type" value="Genomic_DNA"/>
</dbReference>
<keyword evidence="6" id="KW-1003">Cell membrane</keyword>
<gene>
    <name evidence="22" type="ORF">RM531_04255</name>
</gene>
<keyword evidence="23" id="KW-1185">Reference proteome</keyword>
<dbReference type="RefSeq" id="WP_311657553.1">
    <property type="nucleotide sequence ID" value="NZ_JAVRHY010000003.1"/>
</dbReference>
<proteinExistence type="inferred from homology"/>
<comment type="function">
    <text evidence="21">Catalyzes the ATP-dependent phosphorylation of sn-l,2-diacylglycerol (DAG) to phosphatidic acid. Involved in the recycling of diacylglycerol produced as a by-product during membrane-derived oligosaccharide (MDO) biosynthesis.</text>
</comment>
<evidence type="ECO:0000256" key="10">
    <source>
        <dbReference type="ARBA" id="ARBA00022692"/>
    </source>
</evidence>
<evidence type="ECO:0000256" key="8">
    <source>
        <dbReference type="ARBA" id="ARBA00022519"/>
    </source>
</evidence>
<keyword evidence="19" id="KW-0594">Phospholipid biosynthesis</keyword>
<organism evidence="22 23">
    <name type="scientific">Spectribacter acetivorans</name>
    <dbReference type="NCBI Taxonomy" id="3075603"/>
    <lineage>
        <taxon>Bacteria</taxon>
        <taxon>Pseudomonadati</taxon>
        <taxon>Pseudomonadota</taxon>
        <taxon>Gammaproteobacteria</taxon>
        <taxon>Salinisphaerales</taxon>
        <taxon>Salinisphaeraceae</taxon>
        <taxon>Spectribacter</taxon>
    </lineage>
</organism>
<accession>A0ABU3B5D8</accession>
<evidence type="ECO:0000313" key="23">
    <source>
        <dbReference type="Proteomes" id="UP001259982"/>
    </source>
</evidence>
<comment type="catalytic activity">
    <reaction evidence="21">
        <text>a 1,2-diacyl-sn-glycerol + ATP = a 1,2-diacyl-sn-glycero-3-phosphate + ADP + H(+)</text>
        <dbReference type="Rhea" id="RHEA:10272"/>
        <dbReference type="ChEBI" id="CHEBI:15378"/>
        <dbReference type="ChEBI" id="CHEBI:17815"/>
        <dbReference type="ChEBI" id="CHEBI:30616"/>
        <dbReference type="ChEBI" id="CHEBI:58608"/>
        <dbReference type="ChEBI" id="CHEBI:456216"/>
        <dbReference type="EC" id="2.7.1.107"/>
    </reaction>
</comment>
<keyword evidence="18" id="KW-0472">Membrane</keyword>
<keyword evidence="11" id="KW-0479">Metal-binding</keyword>
<dbReference type="PANTHER" id="PTHR34299:SF1">
    <property type="entry name" value="DIACYLGLYCEROL KINASE"/>
    <property type="match status" value="1"/>
</dbReference>
<evidence type="ECO:0000256" key="2">
    <source>
        <dbReference type="ARBA" id="ARBA00004429"/>
    </source>
</evidence>
<keyword evidence="9 21" id="KW-0808">Transferase</keyword>
<name>A0ABU3B5D8_9GAMM</name>
<evidence type="ECO:0000256" key="15">
    <source>
        <dbReference type="ARBA" id="ARBA00022842"/>
    </source>
</evidence>
<comment type="similarity">
    <text evidence="3 21">Belongs to the bacterial diacylglycerol kinase family.</text>
</comment>
<evidence type="ECO:0000256" key="7">
    <source>
        <dbReference type="ARBA" id="ARBA00022516"/>
    </source>
</evidence>
<dbReference type="PANTHER" id="PTHR34299">
    <property type="entry name" value="DIACYLGLYCEROL KINASE"/>
    <property type="match status" value="1"/>
</dbReference>
<dbReference type="EC" id="2.7.1.107" evidence="4 21"/>
<evidence type="ECO:0000256" key="5">
    <source>
        <dbReference type="ARBA" id="ARBA00017575"/>
    </source>
</evidence>
<comment type="subcellular location">
    <subcellularLocation>
        <location evidence="2 21">Cell inner membrane</location>
        <topology evidence="2 21">Multi-pass membrane protein</topology>
    </subcellularLocation>
</comment>
<keyword evidence="8 21" id="KW-0997">Cell inner membrane</keyword>
<keyword evidence="15" id="KW-0460">Magnesium</keyword>
<keyword evidence="7" id="KW-0444">Lipid biosynthesis</keyword>
<evidence type="ECO:0000256" key="14">
    <source>
        <dbReference type="ARBA" id="ARBA00022840"/>
    </source>
</evidence>
<evidence type="ECO:0000256" key="16">
    <source>
        <dbReference type="ARBA" id="ARBA00022989"/>
    </source>
</evidence>
<dbReference type="InterPro" id="IPR000829">
    <property type="entry name" value="DAGK"/>
</dbReference>
<evidence type="ECO:0000256" key="4">
    <source>
        <dbReference type="ARBA" id="ARBA00012133"/>
    </source>
</evidence>
<keyword evidence="16" id="KW-1133">Transmembrane helix</keyword>
<keyword evidence="17 21" id="KW-0443">Lipid metabolism</keyword>
<reference evidence="22 23" key="1">
    <citation type="submission" date="2023-09" db="EMBL/GenBank/DDBJ databases">
        <authorList>
            <person name="Rey-Velasco X."/>
        </authorList>
    </citation>
    <scope>NUCLEOTIDE SEQUENCE [LARGE SCALE GENOMIC DNA]</scope>
    <source>
        <strain evidence="22 23">P385</strain>
    </source>
</reference>
<dbReference type="Proteomes" id="UP001259982">
    <property type="component" value="Unassembled WGS sequence"/>
</dbReference>
<evidence type="ECO:0000256" key="20">
    <source>
        <dbReference type="ARBA" id="ARBA00023264"/>
    </source>
</evidence>
<comment type="cofactor">
    <cofactor evidence="1">
        <name>Mg(2+)</name>
        <dbReference type="ChEBI" id="CHEBI:18420"/>
    </cofactor>
</comment>